<feature type="compositionally biased region" description="Basic and acidic residues" evidence="6">
    <location>
        <begin position="151"/>
        <end position="168"/>
    </location>
</feature>
<comment type="similarity">
    <text evidence="2">Belongs to the VAMP-associated protein (VAP) (TC 9.B.17) family.</text>
</comment>
<dbReference type="InterPro" id="IPR008962">
    <property type="entry name" value="PapD-like_sf"/>
</dbReference>
<dbReference type="RefSeq" id="XP_005823044.1">
    <property type="nucleotide sequence ID" value="XM_005822987.1"/>
</dbReference>
<accession>L1IJG0</accession>
<evidence type="ECO:0000256" key="2">
    <source>
        <dbReference type="ARBA" id="ARBA00008932"/>
    </source>
</evidence>
<name>L1IJG0_GUITC</name>
<dbReference type="PaxDb" id="55529-EKX36064"/>
<evidence type="ECO:0000256" key="4">
    <source>
        <dbReference type="ARBA" id="ARBA00022989"/>
    </source>
</evidence>
<dbReference type="PROSITE" id="PS50202">
    <property type="entry name" value="MSP"/>
    <property type="match status" value="1"/>
</dbReference>
<proteinExistence type="inferred from homology"/>
<dbReference type="EMBL" id="JH993079">
    <property type="protein sequence ID" value="EKX36064.1"/>
    <property type="molecule type" value="Genomic_DNA"/>
</dbReference>
<dbReference type="KEGG" id="gtt:GUITHDRAFT_117731"/>
<dbReference type="GO" id="GO:0005886">
    <property type="term" value="C:plasma membrane"/>
    <property type="evidence" value="ECO:0007669"/>
    <property type="project" value="TreeGrafter"/>
</dbReference>
<dbReference type="PANTHER" id="PTHR10809:SF6">
    <property type="entry name" value="AT11025P-RELATED"/>
    <property type="match status" value="1"/>
</dbReference>
<dbReference type="HOGENOM" id="CLU_1317608_0_0_1"/>
<dbReference type="GO" id="GO:0005789">
    <property type="term" value="C:endoplasmic reticulum membrane"/>
    <property type="evidence" value="ECO:0007669"/>
    <property type="project" value="InterPro"/>
</dbReference>
<dbReference type="AlphaFoldDB" id="L1IJG0"/>
<reference evidence="8 10" key="1">
    <citation type="journal article" date="2012" name="Nature">
        <title>Algal genomes reveal evolutionary mosaicism and the fate of nucleomorphs.</title>
        <authorList>
            <consortium name="DOE Joint Genome Institute"/>
            <person name="Curtis B.A."/>
            <person name="Tanifuji G."/>
            <person name="Burki F."/>
            <person name="Gruber A."/>
            <person name="Irimia M."/>
            <person name="Maruyama S."/>
            <person name="Arias M.C."/>
            <person name="Ball S.G."/>
            <person name="Gile G.H."/>
            <person name="Hirakawa Y."/>
            <person name="Hopkins J.F."/>
            <person name="Kuo A."/>
            <person name="Rensing S.A."/>
            <person name="Schmutz J."/>
            <person name="Symeonidi A."/>
            <person name="Elias M."/>
            <person name="Eveleigh R.J."/>
            <person name="Herman E.K."/>
            <person name="Klute M.J."/>
            <person name="Nakayama T."/>
            <person name="Obornik M."/>
            <person name="Reyes-Prieto A."/>
            <person name="Armbrust E.V."/>
            <person name="Aves S.J."/>
            <person name="Beiko R.G."/>
            <person name="Coutinho P."/>
            <person name="Dacks J.B."/>
            <person name="Durnford D.G."/>
            <person name="Fast N.M."/>
            <person name="Green B.R."/>
            <person name="Grisdale C.J."/>
            <person name="Hempel F."/>
            <person name="Henrissat B."/>
            <person name="Hoppner M.P."/>
            <person name="Ishida K."/>
            <person name="Kim E."/>
            <person name="Koreny L."/>
            <person name="Kroth P.G."/>
            <person name="Liu Y."/>
            <person name="Malik S.B."/>
            <person name="Maier U.G."/>
            <person name="McRose D."/>
            <person name="Mock T."/>
            <person name="Neilson J.A."/>
            <person name="Onodera N.T."/>
            <person name="Poole A.M."/>
            <person name="Pritham E.J."/>
            <person name="Richards T.A."/>
            <person name="Rocap G."/>
            <person name="Roy S.W."/>
            <person name="Sarai C."/>
            <person name="Schaack S."/>
            <person name="Shirato S."/>
            <person name="Slamovits C.H."/>
            <person name="Spencer D.F."/>
            <person name="Suzuki S."/>
            <person name="Worden A.Z."/>
            <person name="Zauner S."/>
            <person name="Barry K."/>
            <person name="Bell C."/>
            <person name="Bharti A.K."/>
            <person name="Crow J.A."/>
            <person name="Grimwood J."/>
            <person name="Kramer R."/>
            <person name="Lindquist E."/>
            <person name="Lucas S."/>
            <person name="Salamov A."/>
            <person name="McFadden G.I."/>
            <person name="Lane C.E."/>
            <person name="Keeling P.J."/>
            <person name="Gray M.W."/>
            <person name="Grigoriev I.V."/>
            <person name="Archibald J.M."/>
        </authorList>
    </citation>
    <scope>NUCLEOTIDE SEQUENCE</scope>
    <source>
        <strain evidence="8 10">CCMP2712</strain>
    </source>
</reference>
<dbReference type="Proteomes" id="UP000011087">
    <property type="component" value="Unassembled WGS sequence"/>
</dbReference>
<evidence type="ECO:0000256" key="1">
    <source>
        <dbReference type="ARBA" id="ARBA00004211"/>
    </source>
</evidence>
<dbReference type="SUPFAM" id="SSF49354">
    <property type="entry name" value="PapD-like"/>
    <property type="match status" value="1"/>
</dbReference>
<dbReference type="GO" id="GO:0090158">
    <property type="term" value="P:endoplasmic reticulum membrane organization"/>
    <property type="evidence" value="ECO:0007669"/>
    <property type="project" value="TreeGrafter"/>
</dbReference>
<gene>
    <name evidence="8" type="ORF">GUITHDRAFT_117731</name>
</gene>
<keyword evidence="4" id="KW-1133">Transmembrane helix</keyword>
<reference evidence="9" key="3">
    <citation type="submission" date="2016-03" db="UniProtKB">
        <authorList>
            <consortium name="EnsemblProtists"/>
        </authorList>
    </citation>
    <scope>IDENTIFICATION</scope>
</reference>
<protein>
    <recommendedName>
        <fullName evidence="7">MSP domain-containing protein</fullName>
    </recommendedName>
</protein>
<dbReference type="PANTHER" id="PTHR10809">
    <property type="entry name" value="VESICLE-ASSOCIATED MEMBRANE PROTEIN-ASSOCIATED PROTEIN"/>
    <property type="match status" value="1"/>
</dbReference>
<dbReference type="InterPro" id="IPR013783">
    <property type="entry name" value="Ig-like_fold"/>
</dbReference>
<comment type="subcellular location">
    <subcellularLocation>
        <location evidence="1">Membrane</location>
        <topology evidence="1">Single-pass type IV membrane protein</topology>
    </subcellularLocation>
</comment>
<sequence>MRLVEAESTKIKTTSPMRYSVRPHCGSLARHEERVKAAVTIKLHFRLTASTLKLGDKFLLQTTSDVPEEEDVDVKKIFASLARDKITEKKISCKIKMTSDVELEGGEDANMDEHPQTVRMRHQSLQREYEEEMARNRGRLRAIEEMQKNLEEMRRSVEERSSSKDERLAQPQSERQSTVTLHLFVFAMGLSSSLWLLNMGDRFLFPLAQ</sequence>
<evidence type="ECO:0000256" key="3">
    <source>
        <dbReference type="ARBA" id="ARBA00022692"/>
    </source>
</evidence>
<dbReference type="OrthoDB" id="264603at2759"/>
<dbReference type="EnsemblProtists" id="EKX36064">
    <property type="protein sequence ID" value="EKX36064"/>
    <property type="gene ID" value="GUITHDRAFT_117731"/>
</dbReference>
<keyword evidence="5" id="KW-0472">Membrane</keyword>
<feature type="domain" description="MSP" evidence="7">
    <location>
        <begin position="1"/>
        <end position="96"/>
    </location>
</feature>
<dbReference type="GeneID" id="17292853"/>
<keyword evidence="3" id="KW-0812">Transmembrane</keyword>
<keyword evidence="10" id="KW-1185">Reference proteome</keyword>
<evidence type="ECO:0000313" key="8">
    <source>
        <dbReference type="EMBL" id="EKX36064.1"/>
    </source>
</evidence>
<evidence type="ECO:0000256" key="5">
    <source>
        <dbReference type="ARBA" id="ARBA00023136"/>
    </source>
</evidence>
<evidence type="ECO:0000256" key="6">
    <source>
        <dbReference type="SAM" id="MobiDB-lite"/>
    </source>
</evidence>
<organism evidence="8">
    <name type="scientific">Guillardia theta (strain CCMP2712)</name>
    <name type="common">Cryptophyte</name>
    <dbReference type="NCBI Taxonomy" id="905079"/>
    <lineage>
        <taxon>Eukaryota</taxon>
        <taxon>Cryptophyceae</taxon>
        <taxon>Pyrenomonadales</taxon>
        <taxon>Geminigeraceae</taxon>
        <taxon>Guillardia</taxon>
    </lineage>
</organism>
<dbReference type="InterPro" id="IPR000535">
    <property type="entry name" value="MSP_dom"/>
</dbReference>
<dbReference type="InterPro" id="IPR016763">
    <property type="entry name" value="VAP"/>
</dbReference>
<reference evidence="10" key="2">
    <citation type="submission" date="2012-11" db="EMBL/GenBank/DDBJ databases">
        <authorList>
            <person name="Kuo A."/>
            <person name="Curtis B.A."/>
            <person name="Tanifuji G."/>
            <person name="Burki F."/>
            <person name="Gruber A."/>
            <person name="Irimia M."/>
            <person name="Maruyama S."/>
            <person name="Arias M.C."/>
            <person name="Ball S.G."/>
            <person name="Gile G.H."/>
            <person name="Hirakawa Y."/>
            <person name="Hopkins J.F."/>
            <person name="Rensing S.A."/>
            <person name="Schmutz J."/>
            <person name="Symeonidi A."/>
            <person name="Elias M."/>
            <person name="Eveleigh R.J."/>
            <person name="Herman E.K."/>
            <person name="Klute M.J."/>
            <person name="Nakayama T."/>
            <person name="Obornik M."/>
            <person name="Reyes-Prieto A."/>
            <person name="Armbrust E.V."/>
            <person name="Aves S.J."/>
            <person name="Beiko R.G."/>
            <person name="Coutinho P."/>
            <person name="Dacks J.B."/>
            <person name="Durnford D.G."/>
            <person name="Fast N.M."/>
            <person name="Green B.R."/>
            <person name="Grisdale C."/>
            <person name="Hempe F."/>
            <person name="Henrissat B."/>
            <person name="Hoppner M.P."/>
            <person name="Ishida K.-I."/>
            <person name="Kim E."/>
            <person name="Koreny L."/>
            <person name="Kroth P.G."/>
            <person name="Liu Y."/>
            <person name="Malik S.-B."/>
            <person name="Maier U.G."/>
            <person name="McRose D."/>
            <person name="Mock T."/>
            <person name="Neilson J.A."/>
            <person name="Onodera N.T."/>
            <person name="Poole A.M."/>
            <person name="Pritham E.J."/>
            <person name="Richards T.A."/>
            <person name="Rocap G."/>
            <person name="Roy S.W."/>
            <person name="Sarai C."/>
            <person name="Schaack S."/>
            <person name="Shirato S."/>
            <person name="Slamovits C.H."/>
            <person name="Spencer D.F."/>
            <person name="Suzuki S."/>
            <person name="Worden A.Z."/>
            <person name="Zauner S."/>
            <person name="Barry K."/>
            <person name="Bell C."/>
            <person name="Bharti A.K."/>
            <person name="Crow J.A."/>
            <person name="Grimwood J."/>
            <person name="Kramer R."/>
            <person name="Lindquist E."/>
            <person name="Lucas S."/>
            <person name="Salamov A."/>
            <person name="McFadden G.I."/>
            <person name="Lane C.E."/>
            <person name="Keeling P.J."/>
            <person name="Gray M.W."/>
            <person name="Grigoriev I.V."/>
            <person name="Archibald J.M."/>
        </authorList>
    </citation>
    <scope>NUCLEOTIDE SEQUENCE</scope>
    <source>
        <strain evidence="10">CCMP2712</strain>
    </source>
</reference>
<evidence type="ECO:0000313" key="9">
    <source>
        <dbReference type="EnsemblProtists" id="EKX36064"/>
    </source>
</evidence>
<feature type="region of interest" description="Disordered" evidence="6">
    <location>
        <begin position="151"/>
        <end position="173"/>
    </location>
</feature>
<dbReference type="Gene3D" id="2.60.40.10">
    <property type="entry name" value="Immunoglobulins"/>
    <property type="match status" value="1"/>
</dbReference>
<evidence type="ECO:0000259" key="7">
    <source>
        <dbReference type="PROSITE" id="PS50202"/>
    </source>
</evidence>
<evidence type="ECO:0000313" key="10">
    <source>
        <dbReference type="Proteomes" id="UP000011087"/>
    </source>
</evidence>
<dbReference type="GO" id="GO:0061817">
    <property type="term" value="P:endoplasmic reticulum-plasma membrane tethering"/>
    <property type="evidence" value="ECO:0007669"/>
    <property type="project" value="TreeGrafter"/>
</dbReference>
<dbReference type="STRING" id="905079.L1IJG0"/>